<dbReference type="Proteomes" id="UP000053328">
    <property type="component" value="Unassembled WGS sequence"/>
</dbReference>
<dbReference type="OrthoDB" id="9972657at2759"/>
<feature type="compositionally biased region" description="Basic and acidic residues" evidence="4">
    <location>
        <begin position="149"/>
        <end position="163"/>
    </location>
</feature>
<proteinExistence type="inferred from homology"/>
<evidence type="ECO:0000256" key="4">
    <source>
        <dbReference type="SAM" id="MobiDB-lite"/>
    </source>
</evidence>
<dbReference type="EMBL" id="KN847496">
    <property type="protein sequence ID" value="KIW14083.1"/>
    <property type="molecule type" value="Genomic_DNA"/>
</dbReference>
<dbReference type="InterPro" id="IPR013641">
    <property type="entry name" value="KTI12/PSTK"/>
</dbReference>
<dbReference type="Pfam" id="PF08433">
    <property type="entry name" value="KTI12"/>
    <property type="match status" value="2"/>
</dbReference>
<accession>A0A0D2B5B6</accession>
<evidence type="ECO:0000256" key="3">
    <source>
        <dbReference type="ARBA" id="ARBA00025768"/>
    </source>
</evidence>
<feature type="region of interest" description="Disordered" evidence="4">
    <location>
        <begin position="41"/>
        <end position="63"/>
    </location>
</feature>
<dbReference type="STRING" id="91928.A0A0D2B5B6"/>
<name>A0A0D2B5B6_9EURO</name>
<feature type="compositionally biased region" description="Acidic residues" evidence="4">
    <location>
        <begin position="212"/>
        <end position="225"/>
    </location>
</feature>
<dbReference type="GO" id="GO:0005524">
    <property type="term" value="F:ATP binding"/>
    <property type="evidence" value="ECO:0007669"/>
    <property type="project" value="UniProtKB-KW"/>
</dbReference>
<sequence>MPLIIITGLPCSGKTHRARQIAADLENYIASDPASAKRTVQIVSSHHASADTPLDNQEDNKSTEPLRDQIYNSAAQEKTARAAEFSAIKRAVSRDNIVIADGLNYIKGYRYQLWCEAKAAGTRCCVVHVAAQEDDCKKWNRKRLRVWGRDDEGKDEPGHDEKNNTPQGPSRSGRQGETVMGDLVPESHTAIYGDRVVEKASRSRSSSMDGGGLDDDDDDDDDDDEGARRPRRRPQVDDTMTLKSLYISKTSDHNRGSQIQTTTNGATTTTTTNSLEPNNSSPRPPPPSTTIVPPPPTSSQPYSSSTLTSLTMRYEPPSPFSRWDTPLFTVPSADTAPPSHDIWTAIFPPPAKPTSKKALSQLSQHTAPEAVPKQEEVRRHAATVLPRATGSDALQVLENATMDVVRHLLVRAREDGVADADCCGTVNLVIPATTATASASSGAGAADRLVGSSVTSGSGSESVSEGSSGDKEKAGEGTSYETTIYVPSSVALSQPVLQRLRRKYTQMQRGGIAHGQGYVKGRMGVVKGFIEFLEHEWNDDG</sequence>
<reference evidence="5 6" key="1">
    <citation type="submission" date="2015-01" db="EMBL/GenBank/DDBJ databases">
        <title>The Genome Sequence of Exophiala spinifera CBS89968.</title>
        <authorList>
            <consortium name="The Broad Institute Genomics Platform"/>
            <person name="Cuomo C."/>
            <person name="de Hoog S."/>
            <person name="Gorbushina A."/>
            <person name="Stielow B."/>
            <person name="Teixiera M."/>
            <person name="Abouelleil A."/>
            <person name="Chapman S.B."/>
            <person name="Priest M."/>
            <person name="Young S.K."/>
            <person name="Wortman J."/>
            <person name="Nusbaum C."/>
            <person name="Birren B."/>
        </authorList>
    </citation>
    <scope>NUCLEOTIDE SEQUENCE [LARGE SCALE GENOMIC DNA]</scope>
    <source>
        <strain evidence="5 6">CBS 89968</strain>
    </source>
</reference>
<feature type="region of interest" description="Disordered" evidence="4">
    <location>
        <begin position="440"/>
        <end position="478"/>
    </location>
</feature>
<keyword evidence="2" id="KW-0067">ATP-binding</keyword>
<evidence type="ECO:0000256" key="1">
    <source>
        <dbReference type="ARBA" id="ARBA00022741"/>
    </source>
</evidence>
<feature type="compositionally biased region" description="Low complexity" evidence="4">
    <location>
        <begin position="440"/>
        <end position="467"/>
    </location>
</feature>
<gene>
    <name evidence="5" type="ORF">PV08_06864</name>
</gene>
<feature type="compositionally biased region" description="Low complexity" evidence="4">
    <location>
        <begin position="261"/>
        <end position="281"/>
    </location>
</feature>
<evidence type="ECO:0000313" key="5">
    <source>
        <dbReference type="EMBL" id="KIW14083.1"/>
    </source>
</evidence>
<dbReference type="SUPFAM" id="SSF52540">
    <property type="entry name" value="P-loop containing nucleoside triphosphate hydrolases"/>
    <property type="match status" value="1"/>
</dbReference>
<dbReference type="RefSeq" id="XP_016234299.1">
    <property type="nucleotide sequence ID" value="XM_016381197.1"/>
</dbReference>
<feature type="compositionally biased region" description="Low complexity" evidence="4">
    <location>
        <begin position="299"/>
        <end position="311"/>
    </location>
</feature>
<feature type="compositionally biased region" description="Polar residues" evidence="4">
    <location>
        <begin position="164"/>
        <end position="175"/>
    </location>
</feature>
<evidence type="ECO:0008006" key="7">
    <source>
        <dbReference type="Google" id="ProtNLM"/>
    </source>
</evidence>
<dbReference type="Gene3D" id="3.40.50.300">
    <property type="entry name" value="P-loop containing nucleotide triphosphate hydrolases"/>
    <property type="match status" value="1"/>
</dbReference>
<protein>
    <recommendedName>
        <fullName evidence="7">Protein KTI12</fullName>
    </recommendedName>
</protein>
<comment type="similarity">
    <text evidence="3">Belongs to the KTI12 family.</text>
</comment>
<dbReference type="PANTHER" id="PTHR12435">
    <property type="match status" value="1"/>
</dbReference>
<dbReference type="GeneID" id="27333947"/>
<feature type="compositionally biased region" description="Pro residues" evidence="4">
    <location>
        <begin position="282"/>
        <end position="298"/>
    </location>
</feature>
<evidence type="ECO:0000256" key="2">
    <source>
        <dbReference type="ARBA" id="ARBA00022840"/>
    </source>
</evidence>
<dbReference type="HOGENOM" id="CLU_027147_2_1_1"/>
<evidence type="ECO:0000313" key="6">
    <source>
        <dbReference type="Proteomes" id="UP000053328"/>
    </source>
</evidence>
<dbReference type="AlphaFoldDB" id="A0A0D2B5B6"/>
<feature type="region of interest" description="Disordered" evidence="4">
    <location>
        <begin position="149"/>
        <end position="311"/>
    </location>
</feature>
<dbReference type="InterPro" id="IPR027417">
    <property type="entry name" value="P-loop_NTPase"/>
</dbReference>
<keyword evidence="6" id="KW-1185">Reference proteome</keyword>
<keyword evidence="1" id="KW-0547">Nucleotide-binding</keyword>
<organism evidence="5 6">
    <name type="scientific">Exophiala spinifera</name>
    <dbReference type="NCBI Taxonomy" id="91928"/>
    <lineage>
        <taxon>Eukaryota</taxon>
        <taxon>Fungi</taxon>
        <taxon>Dikarya</taxon>
        <taxon>Ascomycota</taxon>
        <taxon>Pezizomycotina</taxon>
        <taxon>Eurotiomycetes</taxon>
        <taxon>Chaetothyriomycetidae</taxon>
        <taxon>Chaetothyriales</taxon>
        <taxon>Herpotrichiellaceae</taxon>
        <taxon>Exophiala</taxon>
    </lineage>
</organism>
<dbReference type="VEuPathDB" id="FungiDB:PV08_06864"/>